<evidence type="ECO:0000313" key="1">
    <source>
        <dbReference type="EMBL" id="KAJ8312328.1"/>
    </source>
</evidence>
<name>A0ABQ9F9Q3_TEGGR</name>
<evidence type="ECO:0000313" key="2">
    <source>
        <dbReference type="Proteomes" id="UP001217089"/>
    </source>
</evidence>
<protein>
    <submittedName>
        <fullName evidence="1">Uncharacterized protein</fullName>
    </submittedName>
</protein>
<keyword evidence="2" id="KW-1185">Reference proteome</keyword>
<accession>A0ABQ9F9Q3</accession>
<dbReference type="Proteomes" id="UP001217089">
    <property type="component" value="Unassembled WGS sequence"/>
</dbReference>
<proteinExistence type="predicted"/>
<reference evidence="1 2" key="1">
    <citation type="submission" date="2022-12" db="EMBL/GenBank/DDBJ databases">
        <title>Chromosome-level genome of Tegillarca granosa.</title>
        <authorList>
            <person name="Kim J."/>
        </authorList>
    </citation>
    <scope>NUCLEOTIDE SEQUENCE [LARGE SCALE GENOMIC DNA]</scope>
    <source>
        <strain evidence="1">Teg-2019</strain>
        <tissue evidence="1">Adductor muscle</tissue>
    </source>
</reference>
<dbReference type="EMBL" id="JARBDR010000440">
    <property type="protein sequence ID" value="KAJ8312328.1"/>
    <property type="molecule type" value="Genomic_DNA"/>
</dbReference>
<comment type="caution">
    <text evidence="1">The sequence shown here is derived from an EMBL/GenBank/DDBJ whole genome shotgun (WGS) entry which is preliminary data.</text>
</comment>
<sequence length="149" mass="16348">MQIFSYRTMKYLIVIVAFVTFGLVYGLNHHDHDHGGEKHGVCQQPSGNVICNTNGDCQLSLCLGECSPACDNGKCKCEEQHSNMACSTAANCTTACHPDQAPYCHSGMCHCHEEVECQSSAECTCRNKFQIPVCDPDPDNIGHKHCHCI</sequence>
<organism evidence="1 2">
    <name type="scientific">Tegillarca granosa</name>
    <name type="common">Malaysian cockle</name>
    <name type="synonym">Anadara granosa</name>
    <dbReference type="NCBI Taxonomy" id="220873"/>
    <lineage>
        <taxon>Eukaryota</taxon>
        <taxon>Metazoa</taxon>
        <taxon>Spiralia</taxon>
        <taxon>Lophotrochozoa</taxon>
        <taxon>Mollusca</taxon>
        <taxon>Bivalvia</taxon>
        <taxon>Autobranchia</taxon>
        <taxon>Pteriomorphia</taxon>
        <taxon>Arcoida</taxon>
        <taxon>Arcoidea</taxon>
        <taxon>Arcidae</taxon>
        <taxon>Tegillarca</taxon>
    </lineage>
</organism>
<gene>
    <name evidence="1" type="ORF">KUTeg_009701</name>
</gene>